<evidence type="ECO:0000313" key="2">
    <source>
        <dbReference type="Proteomes" id="UP000789375"/>
    </source>
</evidence>
<comment type="caution">
    <text evidence="1">The sequence shown here is derived from an EMBL/GenBank/DDBJ whole genome shotgun (WGS) entry which is preliminary data.</text>
</comment>
<dbReference type="AlphaFoldDB" id="A0A9N9BSD7"/>
<sequence length="219" mass="25142">MDVQRTSTIFNPDNMSRTEDATIVDIRKLPAINLNLQKKWKVKENKPKYINCTNQIWKSTLHRSLTPIALLLKVRLFMLDYNTKSDFRVLFEEENEIIFGEVKPPCVSNNVVNHALIKIAEFMKGSLDSLHKQFGYSSCSETFRGIIKGRILLPTEDANFLNLVTVISTFYSLLEKVDRSIEELNRPFTPINLSYHKESNSSFHKVCIPGLKIPPPAID</sequence>
<reference evidence="1" key="1">
    <citation type="submission" date="2021-06" db="EMBL/GenBank/DDBJ databases">
        <authorList>
            <person name="Kallberg Y."/>
            <person name="Tangrot J."/>
            <person name="Rosling A."/>
        </authorList>
    </citation>
    <scope>NUCLEOTIDE SEQUENCE</scope>
    <source>
        <strain evidence="1">87-6 pot B 2015</strain>
    </source>
</reference>
<evidence type="ECO:0000313" key="1">
    <source>
        <dbReference type="EMBL" id="CAG8576525.1"/>
    </source>
</evidence>
<name>A0A9N9BSD7_FUNMO</name>
<protein>
    <submittedName>
        <fullName evidence="1">14509_t:CDS:1</fullName>
    </submittedName>
</protein>
<proteinExistence type="predicted"/>
<keyword evidence="2" id="KW-1185">Reference proteome</keyword>
<dbReference type="Proteomes" id="UP000789375">
    <property type="component" value="Unassembled WGS sequence"/>
</dbReference>
<accession>A0A9N9BSD7</accession>
<organism evidence="1 2">
    <name type="scientific">Funneliformis mosseae</name>
    <name type="common">Endomycorrhizal fungus</name>
    <name type="synonym">Glomus mosseae</name>
    <dbReference type="NCBI Taxonomy" id="27381"/>
    <lineage>
        <taxon>Eukaryota</taxon>
        <taxon>Fungi</taxon>
        <taxon>Fungi incertae sedis</taxon>
        <taxon>Mucoromycota</taxon>
        <taxon>Glomeromycotina</taxon>
        <taxon>Glomeromycetes</taxon>
        <taxon>Glomerales</taxon>
        <taxon>Glomeraceae</taxon>
        <taxon>Funneliformis</taxon>
    </lineage>
</organism>
<dbReference type="EMBL" id="CAJVPP010001861">
    <property type="protein sequence ID" value="CAG8576525.1"/>
    <property type="molecule type" value="Genomic_DNA"/>
</dbReference>
<gene>
    <name evidence="1" type="ORF">FMOSSE_LOCUS7729</name>
</gene>